<reference evidence="2 3" key="1">
    <citation type="submission" date="2019-05" db="EMBL/GenBank/DDBJ databases">
        <title>Another draft genome of Portunus trituberculatus and its Hox gene families provides insights of decapod evolution.</title>
        <authorList>
            <person name="Jeong J.-H."/>
            <person name="Song I."/>
            <person name="Kim S."/>
            <person name="Choi T."/>
            <person name="Kim D."/>
            <person name="Ryu S."/>
            <person name="Kim W."/>
        </authorList>
    </citation>
    <scope>NUCLEOTIDE SEQUENCE [LARGE SCALE GENOMIC DNA]</scope>
    <source>
        <tissue evidence="2">Muscle</tissue>
    </source>
</reference>
<protein>
    <submittedName>
        <fullName evidence="2">Uncharacterized protein</fullName>
    </submittedName>
</protein>
<evidence type="ECO:0000313" key="2">
    <source>
        <dbReference type="EMBL" id="MPC54986.1"/>
    </source>
</evidence>
<accession>A0A5B7GBT2</accession>
<evidence type="ECO:0000313" key="3">
    <source>
        <dbReference type="Proteomes" id="UP000324222"/>
    </source>
</evidence>
<sequence>MDCSSATSEAILCCMKVVTSLQVDTKPCGSCASSPEGQCGSEPDSQYGSTGRARLARPQLSSSGLTTRLPASC</sequence>
<dbReference type="AlphaFoldDB" id="A0A5B7GBT2"/>
<feature type="region of interest" description="Disordered" evidence="1">
    <location>
        <begin position="32"/>
        <end position="73"/>
    </location>
</feature>
<comment type="caution">
    <text evidence="2">The sequence shown here is derived from an EMBL/GenBank/DDBJ whole genome shotgun (WGS) entry which is preliminary data.</text>
</comment>
<gene>
    <name evidence="2" type="ORF">E2C01_048917</name>
</gene>
<proteinExistence type="predicted"/>
<dbReference type="EMBL" id="VSRR010012797">
    <property type="protein sequence ID" value="MPC54986.1"/>
    <property type="molecule type" value="Genomic_DNA"/>
</dbReference>
<name>A0A5B7GBT2_PORTR</name>
<organism evidence="2 3">
    <name type="scientific">Portunus trituberculatus</name>
    <name type="common">Swimming crab</name>
    <name type="synonym">Neptunus trituberculatus</name>
    <dbReference type="NCBI Taxonomy" id="210409"/>
    <lineage>
        <taxon>Eukaryota</taxon>
        <taxon>Metazoa</taxon>
        <taxon>Ecdysozoa</taxon>
        <taxon>Arthropoda</taxon>
        <taxon>Crustacea</taxon>
        <taxon>Multicrustacea</taxon>
        <taxon>Malacostraca</taxon>
        <taxon>Eumalacostraca</taxon>
        <taxon>Eucarida</taxon>
        <taxon>Decapoda</taxon>
        <taxon>Pleocyemata</taxon>
        <taxon>Brachyura</taxon>
        <taxon>Eubrachyura</taxon>
        <taxon>Portunoidea</taxon>
        <taxon>Portunidae</taxon>
        <taxon>Portuninae</taxon>
        <taxon>Portunus</taxon>
    </lineage>
</organism>
<evidence type="ECO:0000256" key="1">
    <source>
        <dbReference type="SAM" id="MobiDB-lite"/>
    </source>
</evidence>
<keyword evidence="3" id="KW-1185">Reference proteome</keyword>
<dbReference type="Proteomes" id="UP000324222">
    <property type="component" value="Unassembled WGS sequence"/>
</dbReference>